<evidence type="ECO:0000259" key="2">
    <source>
        <dbReference type="SMART" id="SM01017"/>
    </source>
</evidence>
<dbReference type="InterPro" id="IPR050357">
    <property type="entry name" value="Arrestin_domain-protein"/>
</dbReference>
<dbReference type="Gene3D" id="2.60.40.640">
    <property type="match status" value="2"/>
</dbReference>
<dbReference type="Pfam" id="PF00339">
    <property type="entry name" value="Arrestin_N"/>
    <property type="match status" value="1"/>
</dbReference>
<comment type="caution">
    <text evidence="3">The sequence shown here is derived from an EMBL/GenBank/DDBJ whole genome shotgun (WGS) entry which is preliminary data.</text>
</comment>
<dbReference type="SUPFAM" id="SSF81296">
    <property type="entry name" value="E set domains"/>
    <property type="match status" value="2"/>
</dbReference>
<dbReference type="AlphaFoldDB" id="A0A8S1HGR9"/>
<dbReference type="PANTHER" id="PTHR11188:SF175">
    <property type="entry name" value="ARRESTIN C-TERMINAL-LIKE DOMAIN-CONTAINING PROTEIN"/>
    <property type="match status" value="1"/>
</dbReference>
<feature type="domain" description="Arrestin C-terminal-like" evidence="2">
    <location>
        <begin position="179"/>
        <end position="317"/>
    </location>
</feature>
<gene>
    <name evidence="3" type="ORF">CAUJ_LOCUS11662</name>
</gene>
<evidence type="ECO:0000313" key="4">
    <source>
        <dbReference type="Proteomes" id="UP000835052"/>
    </source>
</evidence>
<keyword evidence="4" id="KW-1185">Reference proteome</keyword>
<reference evidence="3" key="1">
    <citation type="submission" date="2020-10" db="EMBL/GenBank/DDBJ databases">
        <authorList>
            <person name="Kikuchi T."/>
        </authorList>
    </citation>
    <scope>NUCLEOTIDE SEQUENCE</scope>
    <source>
        <strain evidence="3">NKZ352</strain>
    </source>
</reference>
<dbReference type="OrthoDB" id="2333384at2759"/>
<sequence>MEENFSLTCEFAGRGSDVFSPGGTVEGCIELQIFRHFEIQCITVTLVGKAQTSWESDFQQRILNGDGITKEVTPIVCYDEVTYVNISDVVWAQNPENRSMFGVGRHRLFFSFPLPNRCPPSFEGEFGSVRYSVTAKVDDKESPRFYFTVLPRADLSRWNPLGTNVTGSVGTKRTCFCLPFRSVILRCRLSKFGYVPGEQLVTDVELENRSKKLIESIKIILVQTTHFLSIRDEKHSTTLERKERKRPITIAETKVNVDRGGFHQSAVSMVVPPLVPTFGESIVGIDYHVKVVVTMETTWRRRTYSSKLPVFIGTLPIVSSEGEEEASPKYKVDYKRTITSMNTLPPVFEPLYPYYTDLPSTPDVAWLL</sequence>
<dbReference type="InterPro" id="IPR011022">
    <property type="entry name" value="Arrestin_C-like"/>
</dbReference>
<accession>A0A8S1HGR9</accession>
<dbReference type="PANTHER" id="PTHR11188">
    <property type="entry name" value="ARRESTIN DOMAIN CONTAINING PROTEIN"/>
    <property type="match status" value="1"/>
</dbReference>
<dbReference type="InterPro" id="IPR014752">
    <property type="entry name" value="Arrestin-like_C"/>
</dbReference>
<dbReference type="SMART" id="SM01017">
    <property type="entry name" value="Arrestin_C"/>
    <property type="match status" value="1"/>
</dbReference>
<evidence type="ECO:0000256" key="1">
    <source>
        <dbReference type="ARBA" id="ARBA00005298"/>
    </source>
</evidence>
<dbReference type="InterPro" id="IPR011021">
    <property type="entry name" value="Arrestin-like_N"/>
</dbReference>
<proteinExistence type="inferred from homology"/>
<comment type="similarity">
    <text evidence="1">Belongs to the arrestin family.</text>
</comment>
<dbReference type="Pfam" id="PF02752">
    <property type="entry name" value="Arrestin_C"/>
    <property type="match status" value="1"/>
</dbReference>
<dbReference type="Proteomes" id="UP000835052">
    <property type="component" value="Unassembled WGS sequence"/>
</dbReference>
<dbReference type="EMBL" id="CAJGYM010000059">
    <property type="protein sequence ID" value="CAD6195743.1"/>
    <property type="molecule type" value="Genomic_DNA"/>
</dbReference>
<protein>
    <recommendedName>
        <fullName evidence="2">Arrestin C-terminal-like domain-containing protein</fullName>
    </recommendedName>
</protein>
<dbReference type="GO" id="GO:0005737">
    <property type="term" value="C:cytoplasm"/>
    <property type="evidence" value="ECO:0007669"/>
    <property type="project" value="TreeGrafter"/>
</dbReference>
<evidence type="ECO:0000313" key="3">
    <source>
        <dbReference type="EMBL" id="CAD6195743.1"/>
    </source>
</evidence>
<name>A0A8S1HGR9_9PELO</name>
<dbReference type="GO" id="GO:0015031">
    <property type="term" value="P:protein transport"/>
    <property type="evidence" value="ECO:0007669"/>
    <property type="project" value="TreeGrafter"/>
</dbReference>
<dbReference type="InterPro" id="IPR014756">
    <property type="entry name" value="Ig_E-set"/>
</dbReference>
<organism evidence="3 4">
    <name type="scientific">Caenorhabditis auriculariae</name>
    <dbReference type="NCBI Taxonomy" id="2777116"/>
    <lineage>
        <taxon>Eukaryota</taxon>
        <taxon>Metazoa</taxon>
        <taxon>Ecdysozoa</taxon>
        <taxon>Nematoda</taxon>
        <taxon>Chromadorea</taxon>
        <taxon>Rhabditida</taxon>
        <taxon>Rhabditina</taxon>
        <taxon>Rhabditomorpha</taxon>
        <taxon>Rhabditoidea</taxon>
        <taxon>Rhabditidae</taxon>
        <taxon>Peloderinae</taxon>
        <taxon>Caenorhabditis</taxon>
    </lineage>
</organism>